<dbReference type="GO" id="GO:0008417">
    <property type="term" value="F:fucosyltransferase activity"/>
    <property type="evidence" value="ECO:0007669"/>
    <property type="project" value="InterPro"/>
</dbReference>
<dbReference type="PANTHER" id="PTHR11929">
    <property type="entry name" value="ALPHA- 1,3 -FUCOSYLTRANSFERASE"/>
    <property type="match status" value="1"/>
</dbReference>
<comment type="caution">
    <text evidence="5">The sequence shown here is derived from an EMBL/GenBank/DDBJ whole genome shotgun (WGS) entry which is preliminary data.</text>
</comment>
<evidence type="ECO:0000259" key="4">
    <source>
        <dbReference type="Pfam" id="PF00852"/>
    </source>
</evidence>
<organism evidence="5 6">
    <name type="scientific">Flavobacterium caseinilyticum</name>
    <dbReference type="NCBI Taxonomy" id="2541732"/>
    <lineage>
        <taxon>Bacteria</taxon>
        <taxon>Pseudomonadati</taxon>
        <taxon>Bacteroidota</taxon>
        <taxon>Flavobacteriia</taxon>
        <taxon>Flavobacteriales</taxon>
        <taxon>Flavobacteriaceae</taxon>
        <taxon>Flavobacterium</taxon>
    </lineage>
</organism>
<dbReference type="EMBL" id="SMFM01000002">
    <property type="protein sequence ID" value="TDD76993.1"/>
    <property type="molecule type" value="Genomic_DNA"/>
</dbReference>
<dbReference type="OrthoDB" id="9791032at2"/>
<evidence type="ECO:0000256" key="2">
    <source>
        <dbReference type="ARBA" id="ARBA00022676"/>
    </source>
</evidence>
<name>A0A4R5AW13_9FLAO</name>
<dbReference type="SUPFAM" id="SSF53756">
    <property type="entry name" value="UDP-Glycosyltransferase/glycogen phosphorylase"/>
    <property type="match status" value="1"/>
</dbReference>
<sequence length="333" mass="39131">MKNIIYINIITPFNDETFMRQLSASLEKEGFLFFENSLQDRVWDMVIVYEGLKTELKIKCKQGGILFISGEPPYSMTYSTYFLKQFDHLISSHPNLKHKNNHLIQQALPWHIGIGHKTKCVNYDYNDLIDMPLPKKNKKISIITSNKLIMPGHKQRMKFLNSIQTTFQNEIDVFGHGINPIDDKASALLDYQFNICVENSSINDYWTEKIADPFLGYCIPIYHGSKNISKYFDEDSLIKIDINNIEASLKTIENVLLKSDKLYLEKFEYLIASRNKILLEYNLFNALKSFYIDTINNHLLPSETFILRPVYDYKDQKIKMNFLRGKRFLKRYI</sequence>
<keyword evidence="6" id="KW-1185">Reference proteome</keyword>
<dbReference type="RefSeq" id="WP_131908789.1">
    <property type="nucleotide sequence ID" value="NZ_SMFM01000002.1"/>
</dbReference>
<keyword evidence="3" id="KW-0808">Transferase</keyword>
<accession>A0A4R5AW13</accession>
<evidence type="ECO:0000256" key="1">
    <source>
        <dbReference type="ARBA" id="ARBA00008919"/>
    </source>
</evidence>
<comment type="similarity">
    <text evidence="1">Belongs to the glycosyltransferase 10 family.</text>
</comment>
<keyword evidence="2" id="KW-0328">Glycosyltransferase</keyword>
<dbReference type="PANTHER" id="PTHR11929:SF194">
    <property type="entry name" value="ALPHA-(1,3)-FUCOSYLTRANSFERASE 10"/>
    <property type="match status" value="1"/>
</dbReference>
<dbReference type="AlphaFoldDB" id="A0A4R5AW13"/>
<evidence type="ECO:0000313" key="5">
    <source>
        <dbReference type="EMBL" id="TDD76993.1"/>
    </source>
</evidence>
<reference evidence="5 6" key="1">
    <citation type="submission" date="2019-03" db="EMBL/GenBank/DDBJ databases">
        <title>Flavobacterium AT-3-2 sp. nov., isolated from arctic soil.</title>
        <authorList>
            <person name="Chaudhary D.K."/>
        </authorList>
    </citation>
    <scope>NUCLEOTIDE SEQUENCE [LARGE SCALE GENOMIC DNA]</scope>
    <source>
        <strain evidence="5 6">AT-3-2</strain>
    </source>
</reference>
<gene>
    <name evidence="5" type="ORF">E0F89_05180</name>
</gene>
<evidence type="ECO:0000256" key="3">
    <source>
        <dbReference type="ARBA" id="ARBA00022679"/>
    </source>
</evidence>
<dbReference type="Gene3D" id="3.40.50.11660">
    <property type="entry name" value="Glycosyl transferase family 10, C-terminal domain"/>
    <property type="match status" value="1"/>
</dbReference>
<dbReference type="Proteomes" id="UP000295278">
    <property type="component" value="Unassembled WGS sequence"/>
</dbReference>
<proteinExistence type="inferred from homology"/>
<dbReference type="InterPro" id="IPR038577">
    <property type="entry name" value="GT10-like_C_sf"/>
</dbReference>
<dbReference type="InterPro" id="IPR001503">
    <property type="entry name" value="Glyco_trans_10"/>
</dbReference>
<dbReference type="Pfam" id="PF00852">
    <property type="entry name" value="Glyco_transf_10"/>
    <property type="match status" value="1"/>
</dbReference>
<evidence type="ECO:0000313" key="6">
    <source>
        <dbReference type="Proteomes" id="UP000295278"/>
    </source>
</evidence>
<dbReference type="GO" id="GO:0016020">
    <property type="term" value="C:membrane"/>
    <property type="evidence" value="ECO:0007669"/>
    <property type="project" value="InterPro"/>
</dbReference>
<feature type="domain" description="Fucosyltransferase C-terminal" evidence="4">
    <location>
        <begin position="134"/>
        <end position="268"/>
    </location>
</feature>
<protein>
    <recommendedName>
        <fullName evidence="4">Fucosyltransferase C-terminal domain-containing protein</fullName>
    </recommendedName>
</protein>
<dbReference type="InterPro" id="IPR055270">
    <property type="entry name" value="Glyco_tran_10_C"/>
</dbReference>